<gene>
    <name evidence="11" type="ORF">QO018_003178</name>
</gene>
<keyword evidence="4" id="KW-0805">Transcription regulation</keyword>
<evidence type="ECO:0000313" key="12">
    <source>
        <dbReference type="Proteomes" id="UP001244552"/>
    </source>
</evidence>
<proteinExistence type="predicted"/>
<evidence type="ECO:0000256" key="4">
    <source>
        <dbReference type="ARBA" id="ARBA00023015"/>
    </source>
</evidence>
<keyword evidence="7" id="KW-0804">Transcription</keyword>
<dbReference type="Pfam" id="PF02954">
    <property type="entry name" value="HTH_8"/>
    <property type="match status" value="1"/>
</dbReference>
<evidence type="ECO:0000259" key="9">
    <source>
        <dbReference type="PROSITE" id="PS50045"/>
    </source>
</evidence>
<feature type="domain" description="Response regulatory" evidence="10">
    <location>
        <begin position="8"/>
        <end position="122"/>
    </location>
</feature>
<evidence type="ECO:0000256" key="2">
    <source>
        <dbReference type="ARBA" id="ARBA00022840"/>
    </source>
</evidence>
<dbReference type="PANTHER" id="PTHR32071">
    <property type="entry name" value="TRANSCRIPTIONAL REGULATORY PROTEIN"/>
    <property type="match status" value="1"/>
</dbReference>
<protein>
    <submittedName>
        <fullName evidence="11">Two-component system response regulator HupR/HoxA</fullName>
    </submittedName>
</protein>
<keyword evidence="8" id="KW-0597">Phosphoprotein</keyword>
<evidence type="ECO:0000256" key="5">
    <source>
        <dbReference type="ARBA" id="ARBA00023125"/>
    </source>
</evidence>
<dbReference type="InterPro" id="IPR002078">
    <property type="entry name" value="Sigma_54_int"/>
</dbReference>
<keyword evidence="2" id="KW-0067">ATP-binding</keyword>
<dbReference type="Gene3D" id="3.40.50.2300">
    <property type="match status" value="1"/>
</dbReference>
<dbReference type="InterPro" id="IPR058031">
    <property type="entry name" value="AAA_lid_NorR"/>
</dbReference>
<dbReference type="SUPFAM" id="SSF52540">
    <property type="entry name" value="P-loop containing nucleoside triphosphate hydrolases"/>
    <property type="match status" value="1"/>
</dbReference>
<dbReference type="Gene3D" id="1.10.10.60">
    <property type="entry name" value="Homeodomain-like"/>
    <property type="match status" value="1"/>
</dbReference>
<dbReference type="EMBL" id="JAUSVU010000011">
    <property type="protein sequence ID" value="MDQ0534305.1"/>
    <property type="molecule type" value="Genomic_DNA"/>
</dbReference>
<evidence type="ECO:0000256" key="8">
    <source>
        <dbReference type="PROSITE-ProRule" id="PRU00169"/>
    </source>
</evidence>
<dbReference type="PRINTS" id="PR01590">
    <property type="entry name" value="HTHFIS"/>
</dbReference>
<dbReference type="PROSITE" id="PS00676">
    <property type="entry name" value="SIGMA54_INTERACT_2"/>
    <property type="match status" value="1"/>
</dbReference>
<dbReference type="Pfam" id="PF00158">
    <property type="entry name" value="Sigma54_activat"/>
    <property type="match status" value="1"/>
</dbReference>
<dbReference type="InterPro" id="IPR025944">
    <property type="entry name" value="Sigma_54_int_dom_CS"/>
</dbReference>
<dbReference type="InterPro" id="IPR009057">
    <property type="entry name" value="Homeodomain-like_sf"/>
</dbReference>
<name>A0ABU0MLG2_9PROT</name>
<comment type="caution">
    <text evidence="11">The sequence shown here is derived from an EMBL/GenBank/DDBJ whole genome shotgun (WGS) entry which is preliminary data.</text>
</comment>
<dbReference type="SUPFAM" id="SSF52172">
    <property type="entry name" value="CheY-like"/>
    <property type="match status" value="1"/>
</dbReference>
<dbReference type="Gene3D" id="3.40.50.300">
    <property type="entry name" value="P-loop containing nucleotide triphosphate hydrolases"/>
    <property type="match status" value="1"/>
</dbReference>
<keyword evidence="3" id="KW-0902">Two-component regulatory system</keyword>
<feature type="modified residue" description="4-aspartylphosphate" evidence="8">
    <location>
        <position position="56"/>
    </location>
</feature>
<dbReference type="InterPro" id="IPR025943">
    <property type="entry name" value="Sigma_54_int_dom_ATP-bd_2"/>
</dbReference>
<dbReference type="InterPro" id="IPR003593">
    <property type="entry name" value="AAA+_ATPase"/>
</dbReference>
<dbReference type="SUPFAM" id="SSF46689">
    <property type="entry name" value="Homeodomain-like"/>
    <property type="match status" value="1"/>
</dbReference>
<dbReference type="InterPro" id="IPR002197">
    <property type="entry name" value="HTH_Fis"/>
</dbReference>
<dbReference type="InterPro" id="IPR001789">
    <property type="entry name" value="Sig_transdc_resp-reg_receiver"/>
</dbReference>
<keyword evidence="1" id="KW-0547">Nucleotide-binding</keyword>
<evidence type="ECO:0000259" key="10">
    <source>
        <dbReference type="PROSITE" id="PS50110"/>
    </source>
</evidence>
<dbReference type="PROSITE" id="PS50045">
    <property type="entry name" value="SIGMA54_INTERACT_4"/>
    <property type="match status" value="1"/>
</dbReference>
<dbReference type="InterPro" id="IPR027417">
    <property type="entry name" value="P-loop_NTPase"/>
</dbReference>
<organism evidence="11 12">
    <name type="scientific">Azospirillum picis</name>
    <dbReference type="NCBI Taxonomy" id="488438"/>
    <lineage>
        <taxon>Bacteria</taxon>
        <taxon>Pseudomonadati</taxon>
        <taxon>Pseudomonadota</taxon>
        <taxon>Alphaproteobacteria</taxon>
        <taxon>Rhodospirillales</taxon>
        <taxon>Azospirillaceae</taxon>
        <taxon>Azospirillum</taxon>
    </lineage>
</organism>
<evidence type="ECO:0000256" key="3">
    <source>
        <dbReference type="ARBA" id="ARBA00023012"/>
    </source>
</evidence>
<keyword evidence="5" id="KW-0238">DNA-binding</keyword>
<evidence type="ECO:0000256" key="1">
    <source>
        <dbReference type="ARBA" id="ARBA00022741"/>
    </source>
</evidence>
<dbReference type="Pfam" id="PF00072">
    <property type="entry name" value="Response_reg"/>
    <property type="match status" value="1"/>
</dbReference>
<dbReference type="PROSITE" id="PS50110">
    <property type="entry name" value="RESPONSE_REGULATORY"/>
    <property type="match status" value="1"/>
</dbReference>
<dbReference type="SMART" id="SM00448">
    <property type="entry name" value="REC"/>
    <property type="match status" value="1"/>
</dbReference>
<evidence type="ECO:0000256" key="7">
    <source>
        <dbReference type="ARBA" id="ARBA00023163"/>
    </source>
</evidence>
<feature type="domain" description="Sigma-54 factor interaction" evidence="9">
    <location>
        <begin position="166"/>
        <end position="395"/>
    </location>
</feature>
<dbReference type="Proteomes" id="UP001244552">
    <property type="component" value="Unassembled WGS sequence"/>
</dbReference>
<evidence type="ECO:0000313" key="11">
    <source>
        <dbReference type="EMBL" id="MDQ0534305.1"/>
    </source>
</evidence>
<dbReference type="CDD" id="cd00009">
    <property type="entry name" value="AAA"/>
    <property type="match status" value="1"/>
</dbReference>
<dbReference type="PANTHER" id="PTHR32071:SF117">
    <property type="entry name" value="PTS-DEPENDENT DIHYDROXYACETONE KINASE OPERON REGULATORY PROTEIN-RELATED"/>
    <property type="match status" value="1"/>
</dbReference>
<evidence type="ECO:0000256" key="6">
    <source>
        <dbReference type="ARBA" id="ARBA00023159"/>
    </source>
</evidence>
<keyword evidence="6" id="KW-0010">Activator</keyword>
<dbReference type="PROSITE" id="PS00675">
    <property type="entry name" value="SIGMA54_INTERACT_1"/>
    <property type="match status" value="1"/>
</dbReference>
<accession>A0ABU0MLG2</accession>
<keyword evidence="12" id="KW-1185">Reference proteome</keyword>
<dbReference type="Gene3D" id="1.10.8.60">
    <property type="match status" value="1"/>
</dbReference>
<reference evidence="11 12" key="1">
    <citation type="submission" date="2023-07" db="EMBL/GenBank/DDBJ databases">
        <title>Genomic Encyclopedia of Type Strains, Phase IV (KMG-IV): sequencing the most valuable type-strain genomes for metagenomic binning, comparative biology and taxonomic classification.</title>
        <authorList>
            <person name="Goeker M."/>
        </authorList>
    </citation>
    <scope>NUCLEOTIDE SEQUENCE [LARGE SCALE GENOMIC DNA]</scope>
    <source>
        <strain evidence="11 12">DSM 19922</strain>
    </source>
</reference>
<dbReference type="InterPro" id="IPR011006">
    <property type="entry name" value="CheY-like_superfamily"/>
</dbReference>
<dbReference type="SMART" id="SM00382">
    <property type="entry name" value="AAA"/>
    <property type="match status" value="1"/>
</dbReference>
<sequence length="496" mass="55320">MTDPARPGILVVDDEPRSAEVIARLLDDEFEVFTALSAEDGLRLLESEWIQVVFSDQRMPEISGVEFLTRVRERWPEVVRIVITGYIDPEDIIGAINTAGIHQFITKPWHPDHLLLTARNATRLYQLQREHDRLSGELKLLPPVAESRVAVRRERVRQSYRFDGLVRAPGSPVEEICRQAERVAGFNVSVLVLGETGTGKELLARAIHYGSPRADQPFYCENCGAIPDELLESELFGHKKGAFTGAHSTRIGLLEQADGGTIFLDEIGDISPAFQVRLLRFLQEGEIRPVGSNETRRVDVRVVAATHRDLPAEVRAGRFREDLYYRLSTMTLTMPALRDRPDDIPVLARHILERLSAAHGKPVSGFAPDTLACLEAYDWPGNVRELQNEIMRMLVLCDGETLGAELLSDRVLRGATLATRPASPEHGPLPPLELIAQGGPLKTRIERVEAGILMETLVRCRWNKSKAADELGLSRMGLRAKLERYGIERGAGTPSH</sequence>
<dbReference type="RefSeq" id="WP_209984564.1">
    <property type="nucleotide sequence ID" value="NZ_JAGINO010000014.1"/>
</dbReference>
<dbReference type="InterPro" id="IPR025662">
    <property type="entry name" value="Sigma_54_int_dom_ATP-bd_1"/>
</dbReference>
<dbReference type="Pfam" id="PF25601">
    <property type="entry name" value="AAA_lid_14"/>
    <property type="match status" value="1"/>
</dbReference>
<dbReference type="PROSITE" id="PS00688">
    <property type="entry name" value="SIGMA54_INTERACT_3"/>
    <property type="match status" value="1"/>
</dbReference>